<protein>
    <submittedName>
        <fullName evidence="1">Uncharacterized protein</fullName>
    </submittedName>
</protein>
<evidence type="ECO:0000313" key="2">
    <source>
        <dbReference type="Proteomes" id="UP000094527"/>
    </source>
</evidence>
<dbReference type="Proteomes" id="UP000094527">
    <property type="component" value="Unassembled WGS sequence"/>
</dbReference>
<comment type="caution">
    <text evidence="1">The sequence shown here is derived from an EMBL/GenBank/DDBJ whole genome shotgun (WGS) entry which is preliminary data.</text>
</comment>
<keyword evidence="2" id="KW-1185">Reference proteome</keyword>
<dbReference type="OrthoDB" id="10062424at2759"/>
<organism evidence="1 2">
    <name type="scientific">Orchesella cincta</name>
    <name type="common">Springtail</name>
    <name type="synonym">Podura cincta</name>
    <dbReference type="NCBI Taxonomy" id="48709"/>
    <lineage>
        <taxon>Eukaryota</taxon>
        <taxon>Metazoa</taxon>
        <taxon>Ecdysozoa</taxon>
        <taxon>Arthropoda</taxon>
        <taxon>Hexapoda</taxon>
        <taxon>Collembola</taxon>
        <taxon>Entomobryomorpha</taxon>
        <taxon>Entomobryoidea</taxon>
        <taxon>Orchesellidae</taxon>
        <taxon>Orchesellinae</taxon>
        <taxon>Orchesella</taxon>
    </lineage>
</organism>
<dbReference type="STRING" id="48709.A0A1D2MJH1"/>
<proteinExistence type="predicted"/>
<gene>
    <name evidence="1" type="ORF">Ocin01_13476</name>
</gene>
<dbReference type="EMBL" id="LJIJ01001045">
    <property type="protein sequence ID" value="ODM93206.1"/>
    <property type="molecule type" value="Genomic_DNA"/>
</dbReference>
<reference evidence="1 2" key="1">
    <citation type="journal article" date="2016" name="Genome Biol. Evol.">
        <title>Gene Family Evolution Reflects Adaptation to Soil Environmental Stressors in the Genome of the Collembolan Orchesella cincta.</title>
        <authorList>
            <person name="Faddeeva-Vakhrusheva A."/>
            <person name="Derks M.F."/>
            <person name="Anvar S.Y."/>
            <person name="Agamennone V."/>
            <person name="Suring W."/>
            <person name="Smit S."/>
            <person name="van Straalen N.M."/>
            <person name="Roelofs D."/>
        </authorList>
    </citation>
    <scope>NUCLEOTIDE SEQUENCE [LARGE SCALE GENOMIC DNA]</scope>
    <source>
        <tissue evidence="1">Mixed pool</tissue>
    </source>
</reference>
<name>A0A1D2MJH1_ORCCI</name>
<sequence>MVEAFTLLVTAVVIIAGLNAVNYVLRSHNVRLRREALYNGTKSTYTTGHDLPQIKMIQEQYKNSQLIVSIEFDRPFNGIIFSEGHSTDPHCTHLAPRSGLSRIVLNIDVNLCGATFSNNFYNVTYGTAASGTFIESSIKIQYDPLIEYNWDKFVTFRIDILPFLTVNYYGENLVGKGPLASKRSGLVGIGQSMTMVL</sequence>
<evidence type="ECO:0000313" key="1">
    <source>
        <dbReference type="EMBL" id="ODM93206.1"/>
    </source>
</evidence>
<dbReference type="PANTHER" id="PTHR46560:SF2">
    <property type="entry name" value="DUSKY-LIKE, ISOFORM A"/>
    <property type="match status" value="1"/>
</dbReference>
<dbReference type="AlphaFoldDB" id="A0A1D2MJH1"/>
<accession>A0A1D2MJH1</accession>
<dbReference type="PANTHER" id="PTHR46560">
    <property type="entry name" value="CYPHER, ISOFORM B"/>
    <property type="match status" value="1"/>
</dbReference>